<dbReference type="Proteomes" id="UP000095280">
    <property type="component" value="Unplaced"/>
</dbReference>
<feature type="compositionally biased region" description="Pro residues" evidence="1">
    <location>
        <begin position="653"/>
        <end position="670"/>
    </location>
</feature>
<evidence type="ECO:0000313" key="3">
    <source>
        <dbReference type="WBParaSite" id="maker-uti_cns_0000033-snap-gene-4.7-mRNA-1"/>
    </source>
</evidence>
<dbReference type="WBParaSite" id="maker-uti_cns_0000033-snap-gene-4.7-mRNA-1">
    <property type="protein sequence ID" value="maker-uti_cns_0000033-snap-gene-4.7-mRNA-1"/>
    <property type="gene ID" value="maker-uti_cns_0000033-snap-gene-4.7"/>
</dbReference>
<dbReference type="InterPro" id="IPR036691">
    <property type="entry name" value="Endo/exonu/phosph_ase_sf"/>
</dbReference>
<name>A0A1I8FV38_9PLAT</name>
<organism evidence="2 3">
    <name type="scientific">Macrostomum lignano</name>
    <dbReference type="NCBI Taxonomy" id="282301"/>
    <lineage>
        <taxon>Eukaryota</taxon>
        <taxon>Metazoa</taxon>
        <taxon>Spiralia</taxon>
        <taxon>Lophotrochozoa</taxon>
        <taxon>Platyhelminthes</taxon>
        <taxon>Rhabditophora</taxon>
        <taxon>Macrostomorpha</taxon>
        <taxon>Macrostomida</taxon>
        <taxon>Macrostomidae</taxon>
        <taxon>Macrostomum</taxon>
    </lineage>
</organism>
<evidence type="ECO:0000313" key="2">
    <source>
        <dbReference type="Proteomes" id="UP000095280"/>
    </source>
</evidence>
<keyword evidence="2" id="KW-1185">Reference proteome</keyword>
<dbReference type="Gene3D" id="3.60.10.10">
    <property type="entry name" value="Endonuclease/exonuclease/phosphatase"/>
    <property type="match status" value="1"/>
</dbReference>
<feature type="region of interest" description="Disordered" evidence="1">
    <location>
        <begin position="653"/>
        <end position="689"/>
    </location>
</feature>
<protein>
    <submittedName>
        <fullName evidence="3">Polyprotein</fullName>
    </submittedName>
</protein>
<proteinExistence type="predicted"/>
<accession>A0A1I8FV38</accession>
<reference evidence="3" key="1">
    <citation type="submission" date="2016-11" db="UniProtKB">
        <authorList>
            <consortium name="WormBaseParasite"/>
        </authorList>
    </citation>
    <scope>IDENTIFICATION</scope>
</reference>
<dbReference type="AlphaFoldDB" id="A0A1I8FV38"/>
<evidence type="ECO:0000256" key="1">
    <source>
        <dbReference type="SAM" id="MobiDB-lite"/>
    </source>
</evidence>
<sequence length="722" mass="81081">RYRAFYSGSRSIEEIRARLLSKNPDLPQDGIRAFKEVPAKGAPGKTLYMGFSAEWEDALKKDDFAAYIGAWKIVFHLLLRRRPAGDRRRGTFANKEVDIYLIQEPYTRKGKPTCLPPGYQVLYLCANDTPRAIALVKNDLPATIMPMFCSKDMCTFSVFDLTFVSAYLDIQEDYSISSVGARHENRDRLNLKKADWTGFRRDLLKLLTEANLPDSSEDLPGIEHRCNSLVEILNTAIRANAPKLFCRKKYSPWWSQELTRMKKNTRRLQRLANGSNTPEDWENYHSALRMYKSAIRRAKKTTWKAYCAGLEGQHPTARLVRTLRHDTLAQCNSLLHLDGNYTTSAEGSLNLLFSTCFPQVDEPEYVVDDHRPCDHKLFQQRGFKTAIPGRDNIPLDVGVNRRSQGIHCFTDGSLFNGRAGAGEETAEHHVTFCPYFNKARHKYLGHPQRMDELTTADNIRDLRAFVRDSGRMRMLTLLYLLLGVLLAATQTAEALTCYTGNHSTIGVDFPAEAHTCQAVGNACVEKRRINWETNPGFFEMYFGCGKCGKFDKNSVECRECFKDHCNVEYGNELKSNVTKYLLCYNSLNTTIGPLPVPVLCPKDMPCISSPNPTDAEHFLVGCQLHCDKLNWQNCKTCDTDLCNLKDNSNSPPLPPVKIELPPSPAPPPPSLDSFTPSSKEKESASSTADQTARPFALSIAFAAVAVVALVCRLVSPTNALGV</sequence>